<organism evidence="4 5">
    <name type="scientific">Cyprinus carpio</name>
    <name type="common">Common carp</name>
    <dbReference type="NCBI Taxonomy" id="7962"/>
    <lineage>
        <taxon>Eukaryota</taxon>
        <taxon>Metazoa</taxon>
        <taxon>Chordata</taxon>
        <taxon>Craniata</taxon>
        <taxon>Vertebrata</taxon>
        <taxon>Euteleostomi</taxon>
        <taxon>Actinopterygii</taxon>
        <taxon>Neopterygii</taxon>
        <taxon>Teleostei</taxon>
        <taxon>Ostariophysi</taxon>
        <taxon>Cypriniformes</taxon>
        <taxon>Cyprinidae</taxon>
        <taxon>Cyprininae</taxon>
        <taxon>Cyprinus</taxon>
    </lineage>
</organism>
<accession>A0A8C1P020</accession>
<dbReference type="InterPro" id="IPR040379">
    <property type="entry name" value="WDR19/dyf-2"/>
</dbReference>
<dbReference type="AlphaFoldDB" id="A0A8C1P020"/>
<evidence type="ECO:0000259" key="3">
    <source>
        <dbReference type="Pfam" id="PF23389"/>
    </source>
</evidence>
<dbReference type="GO" id="GO:0035721">
    <property type="term" value="P:intraciliary retrograde transport"/>
    <property type="evidence" value="ECO:0007669"/>
    <property type="project" value="InterPro"/>
</dbReference>
<dbReference type="Pfam" id="PF23389">
    <property type="entry name" value="Beta-prop_WDR19_1st"/>
    <property type="match status" value="1"/>
</dbReference>
<sequence>MKRVFTLSENSWSGSCLQYKWQKTVGNYLAVAVDPDNFVKIYDRHGQKVNELNLPGYVSIHNDGNIFAVIAEKSSSVYVWDANVNKTSQLDSGMR</sequence>
<keyword evidence="1" id="KW-0853">WD repeat</keyword>
<evidence type="ECO:0000256" key="2">
    <source>
        <dbReference type="ARBA" id="ARBA00022737"/>
    </source>
</evidence>
<dbReference type="GO" id="GO:0060271">
    <property type="term" value="P:cilium assembly"/>
    <property type="evidence" value="ECO:0007669"/>
    <property type="project" value="TreeGrafter"/>
</dbReference>
<dbReference type="SUPFAM" id="SSF101908">
    <property type="entry name" value="Putative isomerase YbhE"/>
    <property type="match status" value="1"/>
</dbReference>
<evidence type="ECO:0000313" key="4">
    <source>
        <dbReference type="Ensembl" id="ENSCCRP00010100204.1"/>
    </source>
</evidence>
<dbReference type="PANTHER" id="PTHR14920">
    <property type="entry name" value="OSMOTIC AVOIDANCE ABNORMAL PROTEIN 1/WD REPEAT MEMBRANE PROTEIN"/>
    <property type="match status" value="1"/>
</dbReference>
<dbReference type="GO" id="GO:0005929">
    <property type="term" value="C:cilium"/>
    <property type="evidence" value="ECO:0007669"/>
    <property type="project" value="TreeGrafter"/>
</dbReference>
<keyword evidence="2" id="KW-0677">Repeat</keyword>
<keyword evidence="5" id="KW-1185">Reference proteome</keyword>
<reference evidence="4" key="2">
    <citation type="submission" date="2025-09" db="UniProtKB">
        <authorList>
            <consortium name="Ensembl"/>
        </authorList>
    </citation>
    <scope>IDENTIFICATION</scope>
</reference>
<dbReference type="GO" id="GO:0030991">
    <property type="term" value="C:intraciliary transport particle A"/>
    <property type="evidence" value="ECO:0007669"/>
    <property type="project" value="TreeGrafter"/>
</dbReference>
<evidence type="ECO:0000313" key="5">
    <source>
        <dbReference type="Proteomes" id="UP000694427"/>
    </source>
</evidence>
<dbReference type="Proteomes" id="UP000694427">
    <property type="component" value="Unplaced"/>
</dbReference>
<protein>
    <recommendedName>
        <fullName evidence="3">WDR19 first beta-propeller domain-containing protein</fullName>
    </recommendedName>
</protein>
<dbReference type="PANTHER" id="PTHR14920:SF0">
    <property type="entry name" value="WD REPEAT DOMAIN 19"/>
    <property type="match status" value="1"/>
</dbReference>
<evidence type="ECO:0000256" key="1">
    <source>
        <dbReference type="ARBA" id="ARBA00022574"/>
    </source>
</evidence>
<feature type="domain" description="WDR19 first beta-propeller" evidence="3">
    <location>
        <begin position="18"/>
        <end position="95"/>
    </location>
</feature>
<dbReference type="InterPro" id="IPR057855">
    <property type="entry name" value="Beta-prop_WDR19_1st"/>
</dbReference>
<name>A0A8C1P020_CYPCA</name>
<proteinExistence type="predicted"/>
<reference evidence="4" key="1">
    <citation type="submission" date="2025-08" db="UniProtKB">
        <authorList>
            <consortium name="Ensembl"/>
        </authorList>
    </citation>
    <scope>IDENTIFICATION</scope>
</reference>
<dbReference type="Ensembl" id="ENSCCRT00010111189.1">
    <property type="protein sequence ID" value="ENSCCRP00010100204.1"/>
    <property type="gene ID" value="ENSCCRG00010043977.1"/>
</dbReference>